<evidence type="ECO:0000313" key="3">
    <source>
        <dbReference type="Proteomes" id="UP000551758"/>
    </source>
</evidence>
<dbReference type="PANTHER" id="PTHR28661:SF1">
    <property type="entry name" value="MICROTUBULE NUCLEATION FACTOR SSNA1"/>
    <property type="match status" value="1"/>
</dbReference>
<dbReference type="Proteomes" id="UP000551758">
    <property type="component" value="Unassembled WGS sequence"/>
</dbReference>
<sequence>MTEEGAEPLTEEGAATMTEEGAATMTEQGAAMQDYNNQLIKGMEVLCQRRNKLCRQIQKEEKEKQRLHNQLRRLTEKLALVNENLACKIASYKELDRTITESEAAFFKILESSQALLSVVKREAGNLSKVMASEQEIIEEKDSS</sequence>
<accession>A0A7J7FGF0</accession>
<keyword evidence="3" id="KW-1185">Reference proteome</keyword>
<dbReference type="GO" id="GO:0048675">
    <property type="term" value="P:axon extension"/>
    <property type="evidence" value="ECO:0007669"/>
    <property type="project" value="TreeGrafter"/>
</dbReference>
<protein>
    <recommendedName>
        <fullName evidence="4">Sjoegren syndrome nuclear autoantigen 1</fullName>
    </recommendedName>
</protein>
<feature type="coiled-coil region" evidence="1">
    <location>
        <begin position="43"/>
        <end position="84"/>
    </location>
</feature>
<dbReference type="InterPro" id="IPR033362">
    <property type="entry name" value="SSNA1_fam"/>
</dbReference>
<dbReference type="EMBL" id="JACDTQ010000732">
    <property type="protein sequence ID" value="KAF5927100.1"/>
    <property type="molecule type" value="Genomic_DNA"/>
</dbReference>
<comment type="caution">
    <text evidence="2">The sequence shown here is derived from an EMBL/GenBank/DDBJ whole genome shotgun (WGS) entry which is preliminary data.</text>
</comment>
<dbReference type="PANTHER" id="PTHR28661">
    <property type="entry name" value="SJOEGREN SYNDROME NUCLEAR AUTOANTIGEN 1"/>
    <property type="match status" value="1"/>
</dbReference>
<evidence type="ECO:0008006" key="4">
    <source>
        <dbReference type="Google" id="ProtNLM"/>
    </source>
</evidence>
<dbReference type="AlphaFoldDB" id="A0A7J7FGF0"/>
<dbReference type="GO" id="GO:0030424">
    <property type="term" value="C:axon"/>
    <property type="evidence" value="ECO:0007669"/>
    <property type="project" value="TreeGrafter"/>
</dbReference>
<dbReference type="GO" id="GO:0036064">
    <property type="term" value="C:ciliary basal body"/>
    <property type="evidence" value="ECO:0007669"/>
    <property type="project" value="TreeGrafter"/>
</dbReference>
<reference evidence="2 3" key="1">
    <citation type="journal article" date="2020" name="Mol. Biol. Evol.">
        <title>Interspecific Gene Flow and the Evolution of Specialization in Black and White Rhinoceros.</title>
        <authorList>
            <person name="Moodley Y."/>
            <person name="Westbury M.V."/>
            <person name="Russo I.M."/>
            <person name="Gopalakrishnan S."/>
            <person name="Rakotoarivelo A."/>
            <person name="Olsen R.A."/>
            <person name="Prost S."/>
            <person name="Tunstall T."/>
            <person name="Ryder O.A."/>
            <person name="Dalen L."/>
            <person name="Bruford M.W."/>
        </authorList>
    </citation>
    <scope>NUCLEOTIDE SEQUENCE [LARGE SCALE GENOMIC DNA]</scope>
    <source>
        <strain evidence="2">SBR-YM</strain>
        <tissue evidence="2">Skin</tissue>
    </source>
</reference>
<gene>
    <name evidence="2" type="ORF">HPG69_009848</name>
</gene>
<evidence type="ECO:0000256" key="1">
    <source>
        <dbReference type="SAM" id="Coils"/>
    </source>
</evidence>
<dbReference type="GO" id="GO:0005813">
    <property type="term" value="C:centrosome"/>
    <property type="evidence" value="ECO:0007669"/>
    <property type="project" value="TreeGrafter"/>
</dbReference>
<keyword evidence="1" id="KW-0175">Coiled coil</keyword>
<proteinExistence type="predicted"/>
<evidence type="ECO:0000313" key="2">
    <source>
        <dbReference type="EMBL" id="KAF5927100.1"/>
    </source>
</evidence>
<name>A0A7J7FGF0_DICBM</name>
<dbReference type="OrthoDB" id="295355at2759"/>
<organism evidence="2 3">
    <name type="scientific">Diceros bicornis minor</name>
    <name type="common">South-central black rhinoceros</name>
    <dbReference type="NCBI Taxonomy" id="77932"/>
    <lineage>
        <taxon>Eukaryota</taxon>
        <taxon>Metazoa</taxon>
        <taxon>Chordata</taxon>
        <taxon>Craniata</taxon>
        <taxon>Vertebrata</taxon>
        <taxon>Euteleostomi</taxon>
        <taxon>Mammalia</taxon>
        <taxon>Eutheria</taxon>
        <taxon>Laurasiatheria</taxon>
        <taxon>Perissodactyla</taxon>
        <taxon>Rhinocerotidae</taxon>
        <taxon>Diceros</taxon>
    </lineage>
</organism>